<sequence>MPRYKLLIEYAGTSYSGWQKQPNAVTVEEKIEAALRRVLGEPVDVIGQGRTDSGVHAEGQTAHFDFPGELKAHRLLYAMLGLLPDDIAVWDMQATTPGFHARFDASFRQYRYQIARRPRPLVRDTSILVLQELDREAMNYCAEVVRGTHNFDSFTKPDNQNPSSECRVSRSEFLEEGELLIYRIRANRFVRHLVRRLVGTMIEVGKGKRTAAAFEDMLRRPSKAKNGHGAPAKGLILEEVGYE</sequence>
<evidence type="ECO:0000313" key="9">
    <source>
        <dbReference type="EMBL" id="SHF65615.1"/>
    </source>
</evidence>
<dbReference type="PIRSF" id="PIRSF001430">
    <property type="entry name" value="tRNA_psdUrid_synth"/>
    <property type="match status" value="1"/>
</dbReference>
<dbReference type="GO" id="GO:0160147">
    <property type="term" value="F:tRNA pseudouridine(38-40) synthase activity"/>
    <property type="evidence" value="ECO:0007669"/>
    <property type="project" value="UniProtKB-EC"/>
</dbReference>
<dbReference type="FunFam" id="3.30.70.580:FF:000001">
    <property type="entry name" value="tRNA pseudouridine synthase A"/>
    <property type="match status" value="1"/>
</dbReference>
<feature type="binding site" evidence="4 6">
    <location>
        <position position="110"/>
    </location>
    <ligand>
        <name>substrate</name>
    </ligand>
</feature>
<feature type="active site" description="Nucleophile" evidence="4 5">
    <location>
        <position position="52"/>
    </location>
</feature>
<reference evidence="9 10" key="1">
    <citation type="submission" date="2016-11" db="EMBL/GenBank/DDBJ databases">
        <authorList>
            <person name="Jaros S."/>
            <person name="Januszkiewicz K."/>
            <person name="Wedrychowicz H."/>
        </authorList>
    </citation>
    <scope>NUCLEOTIDE SEQUENCE [LARGE SCALE GENOMIC DNA]</scope>
    <source>
        <strain evidence="9 10">DSM 21986</strain>
    </source>
</reference>
<evidence type="ECO:0000256" key="1">
    <source>
        <dbReference type="ARBA" id="ARBA00009375"/>
    </source>
</evidence>
<dbReference type="RefSeq" id="WP_073064145.1">
    <property type="nucleotide sequence ID" value="NZ_FQUS01000011.1"/>
</dbReference>
<evidence type="ECO:0000256" key="4">
    <source>
        <dbReference type="HAMAP-Rule" id="MF_00171"/>
    </source>
</evidence>
<comment type="subunit">
    <text evidence="4">Homodimer.</text>
</comment>
<proteinExistence type="inferred from homology"/>
<dbReference type="InterPro" id="IPR001406">
    <property type="entry name" value="PsdUridine_synth_TruA"/>
</dbReference>
<dbReference type="InterPro" id="IPR020097">
    <property type="entry name" value="PsdUridine_synth_TruA_a/b_dom"/>
</dbReference>
<organism evidence="9 10">
    <name type="scientific">Fodinibius roseus</name>
    <dbReference type="NCBI Taxonomy" id="1194090"/>
    <lineage>
        <taxon>Bacteria</taxon>
        <taxon>Pseudomonadati</taxon>
        <taxon>Balneolota</taxon>
        <taxon>Balneolia</taxon>
        <taxon>Balneolales</taxon>
        <taxon>Balneolaceae</taxon>
        <taxon>Fodinibius</taxon>
    </lineage>
</organism>
<evidence type="ECO:0000256" key="7">
    <source>
        <dbReference type="RuleBase" id="RU003792"/>
    </source>
</evidence>
<dbReference type="EMBL" id="FQUS01000011">
    <property type="protein sequence ID" value="SHF65615.1"/>
    <property type="molecule type" value="Genomic_DNA"/>
</dbReference>
<evidence type="ECO:0000313" key="10">
    <source>
        <dbReference type="Proteomes" id="UP000184041"/>
    </source>
</evidence>
<evidence type="ECO:0000259" key="8">
    <source>
        <dbReference type="Pfam" id="PF01416"/>
    </source>
</evidence>
<dbReference type="InterPro" id="IPR020094">
    <property type="entry name" value="TruA/RsuA/RluB/E/F_N"/>
</dbReference>
<dbReference type="Gene3D" id="3.30.70.580">
    <property type="entry name" value="Pseudouridine synthase I, catalytic domain, N-terminal subdomain"/>
    <property type="match status" value="1"/>
</dbReference>
<dbReference type="AlphaFoldDB" id="A0A1M5DFB1"/>
<dbReference type="STRING" id="1194090.SAMN05443144_11197"/>
<dbReference type="HAMAP" id="MF_00171">
    <property type="entry name" value="TruA"/>
    <property type="match status" value="1"/>
</dbReference>
<evidence type="ECO:0000256" key="5">
    <source>
        <dbReference type="PIRSR" id="PIRSR001430-1"/>
    </source>
</evidence>
<dbReference type="GO" id="GO:0003723">
    <property type="term" value="F:RNA binding"/>
    <property type="evidence" value="ECO:0007669"/>
    <property type="project" value="InterPro"/>
</dbReference>
<keyword evidence="10" id="KW-1185">Reference proteome</keyword>
<dbReference type="GO" id="GO:0031119">
    <property type="term" value="P:tRNA pseudouridine synthesis"/>
    <property type="evidence" value="ECO:0007669"/>
    <property type="project" value="UniProtKB-UniRule"/>
</dbReference>
<comment type="function">
    <text evidence="4">Formation of pseudouridine at positions 38, 39 and 40 in the anticodon stem and loop of transfer RNAs.</text>
</comment>
<dbReference type="InterPro" id="IPR020095">
    <property type="entry name" value="PsdUridine_synth_TruA_C"/>
</dbReference>
<comment type="caution">
    <text evidence="4">Lacks conserved residue(s) required for the propagation of feature annotation.</text>
</comment>
<dbReference type="PANTHER" id="PTHR11142:SF0">
    <property type="entry name" value="TRNA PSEUDOURIDINE SYNTHASE-LIKE 1"/>
    <property type="match status" value="1"/>
</dbReference>
<evidence type="ECO:0000256" key="2">
    <source>
        <dbReference type="ARBA" id="ARBA00022694"/>
    </source>
</evidence>
<dbReference type="InterPro" id="IPR020103">
    <property type="entry name" value="PsdUridine_synth_cat_dom_sf"/>
</dbReference>
<evidence type="ECO:0000256" key="3">
    <source>
        <dbReference type="ARBA" id="ARBA00023235"/>
    </source>
</evidence>
<dbReference type="Proteomes" id="UP000184041">
    <property type="component" value="Unassembled WGS sequence"/>
</dbReference>
<evidence type="ECO:0000256" key="6">
    <source>
        <dbReference type="PIRSR" id="PIRSR001430-2"/>
    </source>
</evidence>
<dbReference type="Pfam" id="PF01416">
    <property type="entry name" value="PseudoU_synth_1"/>
    <property type="match status" value="2"/>
</dbReference>
<dbReference type="CDD" id="cd02570">
    <property type="entry name" value="PseudoU_synth_EcTruA"/>
    <property type="match status" value="1"/>
</dbReference>
<dbReference type="NCBIfam" id="TIGR00071">
    <property type="entry name" value="hisT_truA"/>
    <property type="match status" value="1"/>
</dbReference>
<name>A0A1M5DFB1_9BACT</name>
<protein>
    <recommendedName>
        <fullName evidence="4">tRNA pseudouridine synthase A</fullName>
        <ecNumber evidence="4">5.4.99.12</ecNumber>
    </recommendedName>
    <alternativeName>
        <fullName evidence="4">tRNA pseudouridine(38-40) synthase</fullName>
    </alternativeName>
    <alternativeName>
        <fullName evidence="4">tRNA pseudouridylate synthase I</fullName>
    </alternativeName>
    <alternativeName>
        <fullName evidence="4">tRNA-uridine isomerase I</fullName>
    </alternativeName>
</protein>
<dbReference type="PANTHER" id="PTHR11142">
    <property type="entry name" value="PSEUDOURIDYLATE SYNTHASE"/>
    <property type="match status" value="1"/>
</dbReference>
<feature type="domain" description="Pseudouridine synthase I TruA alpha/beta" evidence="8">
    <location>
        <begin position="8"/>
        <end position="104"/>
    </location>
</feature>
<keyword evidence="2 4" id="KW-0819">tRNA processing</keyword>
<dbReference type="OrthoDB" id="9811823at2"/>
<keyword evidence="3 4" id="KW-0413">Isomerase</keyword>
<dbReference type="EC" id="5.4.99.12" evidence="4"/>
<feature type="domain" description="Pseudouridine synthase I TruA alpha/beta" evidence="8">
    <location>
        <begin position="146"/>
        <end position="243"/>
    </location>
</feature>
<accession>A0A1M5DFB1</accession>
<dbReference type="Gene3D" id="3.30.70.660">
    <property type="entry name" value="Pseudouridine synthase I, catalytic domain, C-terminal subdomain"/>
    <property type="match status" value="1"/>
</dbReference>
<comment type="catalytic activity">
    <reaction evidence="4 7">
        <text>uridine(38/39/40) in tRNA = pseudouridine(38/39/40) in tRNA</text>
        <dbReference type="Rhea" id="RHEA:22376"/>
        <dbReference type="Rhea" id="RHEA-COMP:10085"/>
        <dbReference type="Rhea" id="RHEA-COMP:10087"/>
        <dbReference type="ChEBI" id="CHEBI:65314"/>
        <dbReference type="ChEBI" id="CHEBI:65315"/>
        <dbReference type="EC" id="5.4.99.12"/>
    </reaction>
</comment>
<comment type="similarity">
    <text evidence="1 4 7">Belongs to the tRNA pseudouridine synthase TruA family.</text>
</comment>
<dbReference type="SUPFAM" id="SSF55120">
    <property type="entry name" value="Pseudouridine synthase"/>
    <property type="match status" value="1"/>
</dbReference>
<gene>
    <name evidence="4" type="primary">truA</name>
    <name evidence="9" type="ORF">SAMN05443144_11197</name>
</gene>